<dbReference type="InterPro" id="IPR002656">
    <property type="entry name" value="Acyl_transf_3_dom"/>
</dbReference>
<organism evidence="3 4">
    <name type="scientific">Planctomicrobium piriforme</name>
    <dbReference type="NCBI Taxonomy" id="1576369"/>
    <lineage>
        <taxon>Bacteria</taxon>
        <taxon>Pseudomonadati</taxon>
        <taxon>Planctomycetota</taxon>
        <taxon>Planctomycetia</taxon>
        <taxon>Planctomycetales</taxon>
        <taxon>Planctomycetaceae</taxon>
        <taxon>Planctomicrobium</taxon>
    </lineage>
</organism>
<dbReference type="EMBL" id="FOQD01000003">
    <property type="protein sequence ID" value="SFH86385.1"/>
    <property type="molecule type" value="Genomic_DNA"/>
</dbReference>
<protein>
    <submittedName>
        <fullName evidence="3">Fucose 4-O-acetylase</fullName>
    </submittedName>
</protein>
<dbReference type="RefSeq" id="WP_175517160.1">
    <property type="nucleotide sequence ID" value="NZ_FOQD01000003.1"/>
</dbReference>
<keyword evidence="1" id="KW-0472">Membrane</keyword>
<feature type="domain" description="Acyltransferase 3" evidence="2">
    <location>
        <begin position="22"/>
        <end position="382"/>
    </location>
</feature>
<sequence length="421" mass="47618">MPGQNSSVTAVLPLRAARPRLLGLDWLRAMGAVLVVVLHAGMPYLTRPFPGLIWSASSPQKSELLNAICWGIDGFIMPLFFLMTGYFAAQLFTQRGANGFLQHRLQRIGGPLVFAFFAIMPFDLYIWMFGWVGEDLIPFQKILSLKLPPHLGASLWGVGHLWYLECVLTYCLAAWLIFQIRRQLFRTEVKYSFDWNRLPIANGLITLTAGIIIAGVTLWWQPRIVIGFRHGWLPYWENLMYYAVPFALGWCWRQQSERMPITPWRAASHLVLAGLALVCLQPLLDAHLNDETQPAASLATPVLFAAYGLLMSTGFFGLALTFQPQRVPTIVTRLSQASFWIYLVHHPLVGLLHVDLKLMDWSPELECLITTLVSLGLSLAMYEVLVRRTWVGQLLNGYREPPLSVRKQAAPMEFAAERRAA</sequence>
<dbReference type="InterPro" id="IPR050623">
    <property type="entry name" value="Glucan_succinyl_AcylTrfase"/>
</dbReference>
<keyword evidence="1" id="KW-1133">Transmembrane helix</keyword>
<feature type="transmembrane region" description="Helical" evidence="1">
    <location>
        <begin position="153"/>
        <end position="178"/>
    </location>
</feature>
<feature type="transmembrane region" description="Helical" evidence="1">
    <location>
        <begin position="232"/>
        <end position="252"/>
    </location>
</feature>
<proteinExistence type="predicted"/>
<evidence type="ECO:0000313" key="3">
    <source>
        <dbReference type="EMBL" id="SFH86385.1"/>
    </source>
</evidence>
<dbReference type="GO" id="GO:0016747">
    <property type="term" value="F:acyltransferase activity, transferring groups other than amino-acyl groups"/>
    <property type="evidence" value="ECO:0007669"/>
    <property type="project" value="InterPro"/>
</dbReference>
<dbReference type="Pfam" id="PF01757">
    <property type="entry name" value="Acyl_transf_3"/>
    <property type="match status" value="1"/>
</dbReference>
<name>A0A1I3DI33_9PLAN</name>
<feature type="transmembrane region" description="Helical" evidence="1">
    <location>
        <begin position="199"/>
        <end position="220"/>
    </location>
</feature>
<feature type="transmembrane region" description="Helical" evidence="1">
    <location>
        <begin position="110"/>
        <end position="133"/>
    </location>
</feature>
<feature type="transmembrane region" description="Helical" evidence="1">
    <location>
        <begin position="65"/>
        <end position="89"/>
    </location>
</feature>
<accession>A0A1I3DI33</accession>
<gene>
    <name evidence="3" type="ORF">SAMN05421753_103252</name>
</gene>
<dbReference type="Proteomes" id="UP000199518">
    <property type="component" value="Unassembled WGS sequence"/>
</dbReference>
<evidence type="ECO:0000313" key="4">
    <source>
        <dbReference type="Proteomes" id="UP000199518"/>
    </source>
</evidence>
<keyword evidence="4" id="KW-1185">Reference proteome</keyword>
<evidence type="ECO:0000256" key="1">
    <source>
        <dbReference type="SAM" id="Phobius"/>
    </source>
</evidence>
<feature type="transmembrane region" description="Helical" evidence="1">
    <location>
        <begin position="264"/>
        <end position="284"/>
    </location>
</feature>
<reference evidence="4" key="1">
    <citation type="submission" date="2016-10" db="EMBL/GenBank/DDBJ databases">
        <authorList>
            <person name="Varghese N."/>
            <person name="Submissions S."/>
        </authorList>
    </citation>
    <scope>NUCLEOTIDE SEQUENCE [LARGE SCALE GENOMIC DNA]</scope>
    <source>
        <strain evidence="4">DSM 26348</strain>
    </source>
</reference>
<evidence type="ECO:0000259" key="2">
    <source>
        <dbReference type="Pfam" id="PF01757"/>
    </source>
</evidence>
<keyword evidence="1" id="KW-0812">Transmembrane</keyword>
<feature type="transmembrane region" description="Helical" evidence="1">
    <location>
        <begin position="304"/>
        <end position="322"/>
    </location>
</feature>
<feature type="transmembrane region" description="Helical" evidence="1">
    <location>
        <begin position="26"/>
        <end position="45"/>
    </location>
</feature>
<dbReference type="STRING" id="1576369.SAMN05421753_103252"/>
<dbReference type="AlphaFoldDB" id="A0A1I3DI33"/>
<dbReference type="PANTHER" id="PTHR36927">
    <property type="entry name" value="BLR4337 PROTEIN"/>
    <property type="match status" value="1"/>
</dbReference>
<dbReference type="PANTHER" id="PTHR36927:SF1">
    <property type="entry name" value="MDO-LIKE PROTEIN"/>
    <property type="match status" value="1"/>
</dbReference>